<proteinExistence type="predicted"/>
<sequence length="77" mass="8370">MGLVRRADRDWWSYSSGPPSLNSDASSVSERSTHVVNPGDANSQLNDMATVFTHTIHNPSQANANNGVYLVVQAVRD</sequence>
<accession>A0A9W8E6M6</accession>
<evidence type="ECO:0000256" key="1">
    <source>
        <dbReference type="SAM" id="MobiDB-lite"/>
    </source>
</evidence>
<evidence type="ECO:0000313" key="2">
    <source>
        <dbReference type="EMBL" id="KAJ1970753.1"/>
    </source>
</evidence>
<comment type="caution">
    <text evidence="2">The sequence shown here is derived from an EMBL/GenBank/DDBJ whole genome shotgun (WGS) entry which is preliminary data.</text>
</comment>
<name>A0A9W8E6M6_9FUNG</name>
<dbReference type="Proteomes" id="UP001151582">
    <property type="component" value="Unassembled WGS sequence"/>
</dbReference>
<evidence type="ECO:0000313" key="3">
    <source>
        <dbReference type="Proteomes" id="UP001151582"/>
    </source>
</evidence>
<protein>
    <submittedName>
        <fullName evidence="2">Uncharacterized protein</fullName>
    </submittedName>
</protein>
<organism evidence="2 3">
    <name type="scientific">Dimargaris verticillata</name>
    <dbReference type="NCBI Taxonomy" id="2761393"/>
    <lineage>
        <taxon>Eukaryota</taxon>
        <taxon>Fungi</taxon>
        <taxon>Fungi incertae sedis</taxon>
        <taxon>Zoopagomycota</taxon>
        <taxon>Kickxellomycotina</taxon>
        <taxon>Dimargaritomycetes</taxon>
        <taxon>Dimargaritales</taxon>
        <taxon>Dimargaritaceae</taxon>
        <taxon>Dimargaris</taxon>
    </lineage>
</organism>
<gene>
    <name evidence="2" type="ORF">H4R34_005962</name>
</gene>
<feature type="region of interest" description="Disordered" evidence="1">
    <location>
        <begin position="1"/>
        <end position="42"/>
    </location>
</feature>
<feature type="non-terminal residue" evidence="2">
    <location>
        <position position="77"/>
    </location>
</feature>
<feature type="compositionally biased region" description="Polar residues" evidence="1">
    <location>
        <begin position="13"/>
        <end position="30"/>
    </location>
</feature>
<keyword evidence="3" id="KW-1185">Reference proteome</keyword>
<dbReference type="EMBL" id="JANBQB010001638">
    <property type="protein sequence ID" value="KAJ1970753.1"/>
    <property type="molecule type" value="Genomic_DNA"/>
</dbReference>
<dbReference type="AlphaFoldDB" id="A0A9W8E6M6"/>
<reference evidence="2" key="1">
    <citation type="submission" date="2022-07" db="EMBL/GenBank/DDBJ databases">
        <title>Phylogenomic reconstructions and comparative analyses of Kickxellomycotina fungi.</title>
        <authorList>
            <person name="Reynolds N.K."/>
            <person name="Stajich J.E."/>
            <person name="Barry K."/>
            <person name="Grigoriev I.V."/>
            <person name="Crous P."/>
            <person name="Smith M.E."/>
        </authorList>
    </citation>
    <scope>NUCLEOTIDE SEQUENCE</scope>
    <source>
        <strain evidence="2">RSA 567</strain>
    </source>
</reference>
<feature type="compositionally biased region" description="Basic and acidic residues" evidence="1">
    <location>
        <begin position="1"/>
        <end position="11"/>
    </location>
</feature>